<evidence type="ECO:0000256" key="1">
    <source>
        <dbReference type="SAM" id="SignalP"/>
    </source>
</evidence>
<sequence>MPKKKFALFSAAGTAVLALGVSAVLAVPAQARSEKVIDLAVVNDGVVKTDVGKHGLSVGDEFIYADKLFQDGKQVGQDGSSCQVTKLDGEKITTNCVLSVQLPDGQITAQSLWTKGTDTVRMAVTGGTGAYRGATGELTCNDIQTPHETYRITLDRP</sequence>
<dbReference type="InterPro" id="IPR041013">
    <property type="entry name" value="AOC-like"/>
</dbReference>
<dbReference type="AlphaFoldDB" id="A0A243S5Q9"/>
<dbReference type="Gene3D" id="2.40.480.10">
    <property type="entry name" value="Allene oxide cyclase-like"/>
    <property type="match status" value="1"/>
</dbReference>
<comment type="caution">
    <text evidence="3">The sequence shown here is derived from an EMBL/GenBank/DDBJ whole genome shotgun (WGS) entry which is preliminary data.</text>
</comment>
<accession>A0A243S5Q9</accession>
<dbReference type="EMBL" id="NGFN01000058">
    <property type="protein sequence ID" value="OUD02914.1"/>
    <property type="molecule type" value="Genomic_DNA"/>
</dbReference>
<gene>
    <name evidence="3" type="ORF">CA983_12395</name>
</gene>
<evidence type="ECO:0000259" key="2">
    <source>
        <dbReference type="Pfam" id="PF18678"/>
    </source>
</evidence>
<keyword evidence="4" id="KW-1185">Reference proteome</keyword>
<dbReference type="SUPFAM" id="SSF141493">
    <property type="entry name" value="Allene oxide cyclase-like"/>
    <property type="match status" value="1"/>
</dbReference>
<name>A0A243S5Q9_9ACTN</name>
<evidence type="ECO:0000313" key="3">
    <source>
        <dbReference type="EMBL" id="OUD02914.1"/>
    </source>
</evidence>
<proteinExistence type="predicted"/>
<feature type="signal peptide" evidence="1">
    <location>
        <begin position="1"/>
        <end position="26"/>
    </location>
</feature>
<dbReference type="InterPro" id="IPR034871">
    <property type="entry name" value="Allene_oxi_cyc_sf"/>
</dbReference>
<keyword evidence="1" id="KW-0732">Signal</keyword>
<dbReference type="Proteomes" id="UP000195105">
    <property type="component" value="Unassembled WGS sequence"/>
</dbReference>
<reference evidence="3 4" key="1">
    <citation type="submission" date="2017-05" db="EMBL/GenBank/DDBJ databases">
        <title>Biotechnological potential of actinobacteria isolated from South African environments.</title>
        <authorList>
            <person name="Le Roes-Hill M."/>
            <person name="Prins A."/>
            <person name="Durrell K.A."/>
        </authorList>
    </citation>
    <scope>NUCLEOTIDE SEQUENCE [LARGE SCALE GENOMIC DNA]</scope>
    <source>
        <strain evidence="3 4">HMC13</strain>
    </source>
</reference>
<organism evidence="3 4">
    <name type="scientific">Streptomyces swartbergensis</name>
    <dbReference type="NCBI Taxonomy" id="487165"/>
    <lineage>
        <taxon>Bacteria</taxon>
        <taxon>Bacillati</taxon>
        <taxon>Actinomycetota</taxon>
        <taxon>Actinomycetes</taxon>
        <taxon>Kitasatosporales</taxon>
        <taxon>Streptomycetaceae</taxon>
        <taxon>Streptomyces</taxon>
    </lineage>
</organism>
<dbReference type="GO" id="GO:0009695">
    <property type="term" value="P:jasmonic acid biosynthetic process"/>
    <property type="evidence" value="ECO:0007669"/>
    <property type="project" value="InterPro"/>
</dbReference>
<dbReference type="GO" id="GO:0017000">
    <property type="term" value="P:antibiotic biosynthetic process"/>
    <property type="evidence" value="ECO:0007669"/>
    <property type="project" value="InterPro"/>
</dbReference>
<feature type="chain" id="PRO_5039433265" description="Allene oxide cyclase barrel-like domain-containing protein" evidence="1">
    <location>
        <begin position="27"/>
        <end position="157"/>
    </location>
</feature>
<dbReference type="RefSeq" id="WP_086600947.1">
    <property type="nucleotide sequence ID" value="NZ_NGFN01000058.1"/>
</dbReference>
<evidence type="ECO:0000313" key="4">
    <source>
        <dbReference type="Proteomes" id="UP000195105"/>
    </source>
</evidence>
<dbReference type="InterPro" id="IPR044859">
    <property type="entry name" value="Allene_oxi_cyc_Dirigent"/>
</dbReference>
<feature type="domain" description="Allene oxide cyclase barrel-like" evidence="2">
    <location>
        <begin position="49"/>
        <end position="152"/>
    </location>
</feature>
<protein>
    <recommendedName>
        <fullName evidence="2">Allene oxide cyclase barrel-like domain-containing protein</fullName>
    </recommendedName>
</protein>
<dbReference type="Pfam" id="PF18678">
    <property type="entry name" value="AOC_like"/>
    <property type="match status" value="1"/>
</dbReference>
<dbReference type="GO" id="GO:0046423">
    <property type="term" value="F:allene-oxide cyclase activity"/>
    <property type="evidence" value="ECO:0007669"/>
    <property type="project" value="InterPro"/>
</dbReference>